<organism evidence="2 3">
    <name type="scientific">Myotis myotis</name>
    <name type="common">Greater mouse-eared bat</name>
    <name type="synonym">Vespertilio myotis</name>
    <dbReference type="NCBI Taxonomy" id="51298"/>
    <lineage>
        <taxon>Eukaryota</taxon>
        <taxon>Metazoa</taxon>
        <taxon>Chordata</taxon>
        <taxon>Craniata</taxon>
        <taxon>Vertebrata</taxon>
        <taxon>Euteleostomi</taxon>
        <taxon>Mammalia</taxon>
        <taxon>Eutheria</taxon>
        <taxon>Laurasiatheria</taxon>
        <taxon>Chiroptera</taxon>
        <taxon>Yangochiroptera</taxon>
        <taxon>Vespertilionidae</taxon>
        <taxon>Myotis</taxon>
    </lineage>
</organism>
<comment type="caution">
    <text evidence="2">The sequence shown here is derived from an EMBL/GenBank/DDBJ whole genome shotgun (WGS) entry which is preliminary data.</text>
</comment>
<evidence type="ECO:0000256" key="1">
    <source>
        <dbReference type="SAM" id="MobiDB-lite"/>
    </source>
</evidence>
<sequence>MHRKTREEGAPFLAGPGNSTFGCGLCCCWGTVGPKSGLPLVYHTPAFVFHTLYDSNFAELPLALRDPSGDVGEPASARSPQARPRDPPARGTHSLCRHQGGSVDDWLQDVSSSSRPGPPPPTSHLLTNFLSVCMNLCTGSLVLIDFREEWRGRER</sequence>
<proteinExistence type="predicted"/>
<protein>
    <submittedName>
        <fullName evidence="2">Uncharacterized protein</fullName>
    </submittedName>
</protein>
<name>A0A7J7SR13_MYOMY</name>
<accession>A0A7J7SR13</accession>
<gene>
    <name evidence="2" type="ORF">mMyoMyo1_009274</name>
</gene>
<evidence type="ECO:0000313" key="3">
    <source>
        <dbReference type="Proteomes" id="UP000527355"/>
    </source>
</evidence>
<evidence type="ECO:0000313" key="2">
    <source>
        <dbReference type="EMBL" id="KAF6290876.1"/>
    </source>
</evidence>
<reference evidence="2 3" key="1">
    <citation type="journal article" date="2020" name="Nature">
        <title>Six reference-quality genomes reveal evolution of bat adaptations.</title>
        <authorList>
            <person name="Jebb D."/>
            <person name="Huang Z."/>
            <person name="Pippel M."/>
            <person name="Hughes G.M."/>
            <person name="Lavrichenko K."/>
            <person name="Devanna P."/>
            <person name="Winkler S."/>
            <person name="Jermiin L.S."/>
            <person name="Skirmuntt E.C."/>
            <person name="Katzourakis A."/>
            <person name="Burkitt-Gray L."/>
            <person name="Ray D.A."/>
            <person name="Sullivan K.A.M."/>
            <person name="Roscito J.G."/>
            <person name="Kirilenko B.M."/>
            <person name="Davalos L.M."/>
            <person name="Corthals A.P."/>
            <person name="Power M.L."/>
            <person name="Jones G."/>
            <person name="Ransome R.D."/>
            <person name="Dechmann D.K.N."/>
            <person name="Locatelli A.G."/>
            <person name="Puechmaille S.J."/>
            <person name="Fedrigo O."/>
            <person name="Jarvis E.D."/>
            <person name="Hiller M."/>
            <person name="Vernes S.C."/>
            <person name="Myers E.W."/>
            <person name="Teeling E.C."/>
        </authorList>
    </citation>
    <scope>NUCLEOTIDE SEQUENCE [LARGE SCALE GENOMIC DNA]</scope>
    <source>
        <strain evidence="2">MMyoMyo1</strain>
        <tissue evidence="2">Flight muscle</tissue>
    </source>
</reference>
<dbReference type="AlphaFoldDB" id="A0A7J7SR13"/>
<feature type="region of interest" description="Disordered" evidence="1">
    <location>
        <begin position="64"/>
        <end position="121"/>
    </location>
</feature>
<dbReference type="Proteomes" id="UP000527355">
    <property type="component" value="Unassembled WGS sequence"/>
</dbReference>
<dbReference type="PROSITE" id="PS51257">
    <property type="entry name" value="PROKAR_LIPOPROTEIN"/>
    <property type="match status" value="1"/>
</dbReference>
<keyword evidence="3" id="KW-1185">Reference proteome</keyword>
<dbReference type="EMBL" id="JABWUV010000018">
    <property type="protein sequence ID" value="KAF6290876.1"/>
    <property type="molecule type" value="Genomic_DNA"/>
</dbReference>